<accession>A0A0A9Q9A5</accession>
<dbReference type="AlphaFoldDB" id="A0A0A9Q9A5"/>
<reference evidence="1" key="2">
    <citation type="journal article" date="2015" name="Data Brief">
        <title>Shoot transcriptome of the giant reed, Arundo donax.</title>
        <authorList>
            <person name="Barrero R.A."/>
            <person name="Guerrero F.D."/>
            <person name="Moolhuijzen P."/>
            <person name="Goolsby J.A."/>
            <person name="Tidwell J."/>
            <person name="Bellgard S.E."/>
            <person name="Bellgard M.I."/>
        </authorList>
    </citation>
    <scope>NUCLEOTIDE SEQUENCE</scope>
    <source>
        <tissue evidence="1">Shoot tissue taken approximately 20 cm above the soil surface</tissue>
    </source>
</reference>
<protein>
    <submittedName>
        <fullName evidence="1">Uncharacterized protein</fullName>
    </submittedName>
</protein>
<proteinExistence type="predicted"/>
<sequence length="21" mass="2510">MQPILPRWKGRNASRLIRFLG</sequence>
<reference evidence="1" key="1">
    <citation type="submission" date="2014-09" db="EMBL/GenBank/DDBJ databases">
        <authorList>
            <person name="Magalhaes I.L.F."/>
            <person name="Oliveira U."/>
            <person name="Santos F.R."/>
            <person name="Vidigal T.H.D.A."/>
            <person name="Brescovit A.D."/>
            <person name="Santos A.J."/>
        </authorList>
    </citation>
    <scope>NUCLEOTIDE SEQUENCE</scope>
    <source>
        <tissue evidence="1">Shoot tissue taken approximately 20 cm above the soil surface</tissue>
    </source>
</reference>
<organism evidence="1">
    <name type="scientific">Arundo donax</name>
    <name type="common">Giant reed</name>
    <name type="synonym">Donax arundinaceus</name>
    <dbReference type="NCBI Taxonomy" id="35708"/>
    <lineage>
        <taxon>Eukaryota</taxon>
        <taxon>Viridiplantae</taxon>
        <taxon>Streptophyta</taxon>
        <taxon>Embryophyta</taxon>
        <taxon>Tracheophyta</taxon>
        <taxon>Spermatophyta</taxon>
        <taxon>Magnoliopsida</taxon>
        <taxon>Liliopsida</taxon>
        <taxon>Poales</taxon>
        <taxon>Poaceae</taxon>
        <taxon>PACMAD clade</taxon>
        <taxon>Arundinoideae</taxon>
        <taxon>Arundineae</taxon>
        <taxon>Arundo</taxon>
    </lineage>
</organism>
<dbReference type="EMBL" id="GBRH01236563">
    <property type="protein sequence ID" value="JAD61332.1"/>
    <property type="molecule type" value="Transcribed_RNA"/>
</dbReference>
<name>A0A0A9Q9A5_ARUDO</name>
<evidence type="ECO:0000313" key="1">
    <source>
        <dbReference type="EMBL" id="JAD61332.1"/>
    </source>
</evidence>